<dbReference type="PANTHER" id="PTHR24123">
    <property type="entry name" value="ANKYRIN REPEAT-CONTAINING"/>
    <property type="match status" value="1"/>
</dbReference>
<dbReference type="PANTHER" id="PTHR24123:SF95">
    <property type="entry name" value="ANKYRIN-2-LIKE"/>
    <property type="match status" value="1"/>
</dbReference>
<dbReference type="InterPro" id="IPR002110">
    <property type="entry name" value="Ankyrin_rpt"/>
</dbReference>
<feature type="repeat" description="ANK" evidence="3">
    <location>
        <begin position="506"/>
        <end position="538"/>
    </location>
</feature>
<dbReference type="EMBL" id="JACGWN010000006">
    <property type="protein sequence ID" value="KAL0447231.1"/>
    <property type="molecule type" value="Genomic_DNA"/>
</dbReference>
<keyword evidence="1" id="KW-0677">Repeat</keyword>
<accession>A0AAW2X0X9</accession>
<protein>
    <submittedName>
        <fullName evidence="4">Uncharacterized protein</fullName>
    </submittedName>
</protein>
<feature type="repeat" description="ANK" evidence="3">
    <location>
        <begin position="677"/>
        <end position="709"/>
    </location>
</feature>
<feature type="repeat" description="ANK" evidence="3">
    <location>
        <begin position="212"/>
        <end position="244"/>
    </location>
</feature>
<name>A0AAW2X0X9_9LAMI</name>
<dbReference type="Pfam" id="PF00023">
    <property type="entry name" value="Ank"/>
    <property type="match status" value="1"/>
</dbReference>
<evidence type="ECO:0000256" key="2">
    <source>
        <dbReference type="ARBA" id="ARBA00023043"/>
    </source>
</evidence>
<sequence>MLSEGKPMVVFGAAEIRTARMRVFFDQYENRTVHNKDLVMSCDDQSGHVEGSGVGRKRFCRPNPAISKISTAFVSANGRARTHTHFTHRTEKTSRSNWRFDVILRDHLLMSTTVFTTTSGSGGGGGGGGQYMIGRKQQVFPVGFHAEYEAISQRLVDAADVNDLQLALELVSHPSIDVNFIGTVCLKSRKTEVVLNGESASEVRVEFEEFRTDVTSLFLAAHNGNIALVRKLLNVGANVNQKLFRGYATTAAVREGHIEVLEMLLNGGAAQAACEEALLEASYLGRARPAELLMGSEMIRPHVAVHALVTASSRGFIDFVETLIKNGVDANANARILLQSSKPSLHANVDCNALVAATVSRQVSVVDLLLKFGCRTDTKARLGAWSWDVTTGEEFRVGAGLAEPYLVTWCAVEYFEASGVILRMLLKHLSPNIPHLGRAIIHHAILCGNARAFEVLLACGADIEFPVETTKQIDFRPINLAARLGLATILRLLINAGCNLNSRTGSGETALMICARHKQEECLKLLASAGADFGLTNMSGQCAMSIAGSVRWTLGFQQAVVDVIRAGKIAQSSNAERFSSLLFVTRANDVEALKKLIEQPGLNLNEKDESGFSAVMVAAAGGHVEPFRLLVNAGADFKTCNKYGETALSLAEANENRDSFAKVLSAYAYAKGKSNSNGSSALHHAARLGNLDLVRELTNEGCDVNILDSDGYTPLMLAARSGDGSMCELLISCGAKFDIENARHETALSLASKSKDGNDAERVILDELARRLVLSGDHVKKHTKAGKGAPHVKVLKMVEAAGLLRWGKSSKRNVICRGAEVGPSSAFRWNRRKKPDADDPGVFRVVTTKNKEIHFSCRGGTEMAKLWVRGIRLVTREAIFGRNSGDVHIVH</sequence>
<dbReference type="Gene3D" id="1.25.40.20">
    <property type="entry name" value="Ankyrin repeat-containing domain"/>
    <property type="match status" value="5"/>
</dbReference>
<feature type="repeat" description="ANK" evidence="3">
    <location>
        <begin position="610"/>
        <end position="642"/>
    </location>
</feature>
<dbReference type="SMART" id="SM00248">
    <property type="entry name" value="ANK"/>
    <property type="match status" value="11"/>
</dbReference>
<dbReference type="AlphaFoldDB" id="A0AAW2X0X9"/>
<dbReference type="InterPro" id="IPR051165">
    <property type="entry name" value="Multifunctional_ANK_Repeat"/>
</dbReference>
<dbReference type="Pfam" id="PF12796">
    <property type="entry name" value="Ank_2"/>
    <property type="match status" value="2"/>
</dbReference>
<organism evidence="4">
    <name type="scientific">Sesamum latifolium</name>
    <dbReference type="NCBI Taxonomy" id="2727402"/>
    <lineage>
        <taxon>Eukaryota</taxon>
        <taxon>Viridiplantae</taxon>
        <taxon>Streptophyta</taxon>
        <taxon>Embryophyta</taxon>
        <taxon>Tracheophyta</taxon>
        <taxon>Spermatophyta</taxon>
        <taxon>Magnoliopsida</taxon>
        <taxon>eudicotyledons</taxon>
        <taxon>Gunneridae</taxon>
        <taxon>Pentapetalae</taxon>
        <taxon>asterids</taxon>
        <taxon>lamiids</taxon>
        <taxon>Lamiales</taxon>
        <taxon>Pedaliaceae</taxon>
        <taxon>Sesamum</taxon>
    </lineage>
</organism>
<keyword evidence="2 3" id="KW-0040">ANK repeat</keyword>
<dbReference type="SUPFAM" id="SSF48403">
    <property type="entry name" value="Ankyrin repeat"/>
    <property type="match status" value="2"/>
</dbReference>
<reference evidence="4" key="1">
    <citation type="submission" date="2020-06" db="EMBL/GenBank/DDBJ databases">
        <authorList>
            <person name="Li T."/>
            <person name="Hu X."/>
            <person name="Zhang T."/>
            <person name="Song X."/>
            <person name="Zhang H."/>
            <person name="Dai N."/>
            <person name="Sheng W."/>
            <person name="Hou X."/>
            <person name="Wei L."/>
        </authorList>
    </citation>
    <scope>NUCLEOTIDE SEQUENCE</scope>
    <source>
        <strain evidence="4">KEN1</strain>
        <tissue evidence="4">Leaf</tissue>
    </source>
</reference>
<comment type="caution">
    <text evidence="4">The sequence shown here is derived from an EMBL/GenBank/DDBJ whole genome shotgun (WGS) entry which is preliminary data.</text>
</comment>
<evidence type="ECO:0000313" key="4">
    <source>
        <dbReference type="EMBL" id="KAL0447231.1"/>
    </source>
</evidence>
<dbReference type="PROSITE" id="PS50088">
    <property type="entry name" value="ANK_REPEAT"/>
    <property type="match status" value="5"/>
</dbReference>
<feature type="repeat" description="ANK" evidence="3">
    <location>
        <begin position="710"/>
        <end position="742"/>
    </location>
</feature>
<proteinExistence type="predicted"/>
<gene>
    <name evidence="4" type="ORF">Slati_1851000</name>
</gene>
<evidence type="ECO:0000256" key="1">
    <source>
        <dbReference type="ARBA" id="ARBA00022737"/>
    </source>
</evidence>
<dbReference type="InterPro" id="IPR036770">
    <property type="entry name" value="Ankyrin_rpt-contain_sf"/>
</dbReference>
<evidence type="ECO:0000256" key="3">
    <source>
        <dbReference type="PROSITE-ProRule" id="PRU00023"/>
    </source>
</evidence>
<reference evidence="4" key="2">
    <citation type="journal article" date="2024" name="Plant">
        <title>Genomic evolution and insights into agronomic trait innovations of Sesamum species.</title>
        <authorList>
            <person name="Miao H."/>
            <person name="Wang L."/>
            <person name="Qu L."/>
            <person name="Liu H."/>
            <person name="Sun Y."/>
            <person name="Le M."/>
            <person name="Wang Q."/>
            <person name="Wei S."/>
            <person name="Zheng Y."/>
            <person name="Lin W."/>
            <person name="Duan Y."/>
            <person name="Cao H."/>
            <person name="Xiong S."/>
            <person name="Wang X."/>
            <person name="Wei L."/>
            <person name="Li C."/>
            <person name="Ma Q."/>
            <person name="Ju M."/>
            <person name="Zhao R."/>
            <person name="Li G."/>
            <person name="Mu C."/>
            <person name="Tian Q."/>
            <person name="Mei H."/>
            <person name="Zhang T."/>
            <person name="Gao T."/>
            <person name="Zhang H."/>
        </authorList>
    </citation>
    <scope>NUCLEOTIDE SEQUENCE</scope>
    <source>
        <strain evidence="4">KEN1</strain>
    </source>
</reference>
<dbReference type="PROSITE" id="PS50297">
    <property type="entry name" value="ANK_REP_REGION"/>
    <property type="match status" value="4"/>
</dbReference>